<evidence type="ECO:0000313" key="4">
    <source>
        <dbReference type="Proteomes" id="UP000253153"/>
    </source>
</evidence>
<evidence type="ECO:0000256" key="2">
    <source>
        <dbReference type="SAM" id="SignalP"/>
    </source>
</evidence>
<name>A0A366QTX7_9HYPO</name>
<dbReference type="OrthoDB" id="4941431at2759"/>
<proteinExistence type="predicted"/>
<evidence type="ECO:0000313" key="3">
    <source>
        <dbReference type="EMBL" id="RBR07435.1"/>
    </source>
</evidence>
<gene>
    <name evidence="3" type="ORF">FIESC28_10676</name>
</gene>
<dbReference type="EMBL" id="QKXC01000316">
    <property type="protein sequence ID" value="RBR07435.1"/>
    <property type="molecule type" value="Genomic_DNA"/>
</dbReference>
<keyword evidence="2" id="KW-0732">Signal</keyword>
<accession>A0A366QTX7</accession>
<keyword evidence="4" id="KW-1185">Reference proteome</keyword>
<protein>
    <submittedName>
        <fullName evidence="3">Uncharacterized protein</fullName>
    </submittedName>
</protein>
<comment type="caution">
    <text evidence="3">The sequence shown here is derived from an EMBL/GenBank/DDBJ whole genome shotgun (WGS) entry which is preliminary data.</text>
</comment>
<feature type="signal peptide" evidence="2">
    <location>
        <begin position="1"/>
        <end position="17"/>
    </location>
</feature>
<feature type="compositionally biased region" description="Basic and acidic residues" evidence="1">
    <location>
        <begin position="59"/>
        <end position="116"/>
    </location>
</feature>
<feature type="region of interest" description="Disordered" evidence="1">
    <location>
        <begin position="29"/>
        <end position="116"/>
    </location>
</feature>
<feature type="chain" id="PRO_5016562165" evidence="2">
    <location>
        <begin position="18"/>
        <end position="245"/>
    </location>
</feature>
<sequence>MKFSTFLIAASAAVVSARPSLVSTFGAERAALANETAPIATPGLEDGREEEDREELDQEKEKEKERQEQERADREREERERQQREQEDRDREQEEKDREDRDREEDRKDDRKEDRKDGELAFGQVDLNYLLKVNELDLVKLQTLSIKNNFDVNVFSDLFAADEFSIKSLLELQQLSTMLAIAETGIFDQFELSGLQLGGLNLGLIDGIGGLDLTQFIDAAARPKITVIAKQVVKVKNTVVLNHKN</sequence>
<dbReference type="Proteomes" id="UP000253153">
    <property type="component" value="Unassembled WGS sequence"/>
</dbReference>
<dbReference type="RefSeq" id="XP_031011169.1">
    <property type="nucleotide sequence ID" value="XM_031164807.1"/>
</dbReference>
<feature type="compositionally biased region" description="Acidic residues" evidence="1">
    <location>
        <begin position="47"/>
        <end position="58"/>
    </location>
</feature>
<dbReference type="AlphaFoldDB" id="A0A366QTX7"/>
<organism evidence="3 4">
    <name type="scientific">Fusarium coffeatum</name>
    <dbReference type="NCBI Taxonomy" id="231269"/>
    <lineage>
        <taxon>Eukaryota</taxon>
        <taxon>Fungi</taxon>
        <taxon>Dikarya</taxon>
        <taxon>Ascomycota</taxon>
        <taxon>Pezizomycotina</taxon>
        <taxon>Sordariomycetes</taxon>
        <taxon>Hypocreomycetidae</taxon>
        <taxon>Hypocreales</taxon>
        <taxon>Nectriaceae</taxon>
        <taxon>Fusarium</taxon>
        <taxon>Fusarium incarnatum-equiseti species complex</taxon>
    </lineage>
</organism>
<evidence type="ECO:0000256" key="1">
    <source>
        <dbReference type="SAM" id="MobiDB-lite"/>
    </source>
</evidence>
<reference evidence="3 4" key="1">
    <citation type="submission" date="2018-06" db="EMBL/GenBank/DDBJ databases">
        <title>Fusarium incarnatum-equiseti species complex species 28.</title>
        <authorList>
            <person name="Gardiner D.M."/>
        </authorList>
    </citation>
    <scope>NUCLEOTIDE SEQUENCE [LARGE SCALE GENOMIC DNA]</scope>
    <source>
        <strain evidence="3 4">FIESC_28</strain>
    </source>
</reference>
<dbReference type="GeneID" id="42000103"/>